<feature type="coiled-coil region" evidence="2">
    <location>
        <begin position="907"/>
        <end position="937"/>
    </location>
</feature>
<sequence length="1034" mass="115772">MKKIIHFILFAFASLLFADSLDVIFKDGLTWRNIGPFRGGRSLSVAGIPTNPQTYYFGSVGGGIWKTEDGGMIWENVSDGYFNTGSVGAVAVSESDPNVVYVGMGEACIRPVMTSHGDGVYKSTDAGETWINIGLKDTRTISSVLVHPKDHNTVYVAVQGDQYQSSESRGIYRSVDGGQTWEKVLYVNEHAGASGLSMDRNNPRILYAAFWDHQRKPWQMRSGGDGSGIYKSTDGGNTWDKLTKGLPETMGKTDVSVSAANSKRVYVIAEAEKGGLFRSDDGGKSFKRVNSDRVLIARSWYYIHVFADPQDENVVYVLNAPFMKSTDGGKTFTNMSVPHGDNHGLWINPLDNRNMINANDGGANISFNGGISWSTQKNQPTAQFYRVITDNRFPYYVYAGQQDNSSVAVPSRTNGRGIDWSDWYRAAGCESAYLAFDPDNPVTVYGGCYQGLIEKLDIITRKSRSIMAYEYLGLGSVPKDQKYRFNWNAPIIASPHDPNTIYHAGNVIFKTSDGGNSWDVISPDLTRNEIEKHDLGGVPFTNEAAGGEVYNTIMYTVESTHEPGTIWAGSDDGLIHFTQDDGKSWTNVTPRGLDEGIINAIEISPHDPGTVYFTFTRYKFGDLSPYIYRTTNYGKSWTQRNKGINDNAFVRVVREDPVQKNLLYAGTETGLYISFNGGKLWEQFQLNLPVVPITDLTIRKNDLVASTQGRAFWILDDLTPIHQYKDELNKKDFHLFKPRYAIRTQGGSGKSKVMGENPPNGAVLLYHLAEKPDKETEIKLEILDNNETVIRTVTNKSGKPAKSFGGSYRATTIPAKKGMNRFIWNYRINDLSTVPDVSFYGGYAGYRVGPGYYSVRLTIGDESMSQSLEVRQDPRVEIRDRDSKVHQNMLSDLYGQIDNLHQSIVKARNIREQIKKMNELLKSNEDLEDLIQAGEKAIEAIDAWEGNVVQTKMETFQDVVNFLNRLNAHMLDLLSTIDSSDPPLTQGQRIRFSDLSEEWQSYKKKLDDILNEEVQEYNQLYKQEGLPAVIIPEK</sequence>
<feature type="domain" description="Sortilin N-terminal" evidence="3">
    <location>
        <begin position="120"/>
        <end position="247"/>
    </location>
</feature>
<dbReference type="AlphaFoldDB" id="A0A160VFS6"/>
<evidence type="ECO:0000256" key="1">
    <source>
        <dbReference type="ARBA" id="ARBA00022737"/>
    </source>
</evidence>
<keyword evidence="2" id="KW-0175">Coiled coil</keyword>
<dbReference type="GO" id="GO:0016787">
    <property type="term" value="F:hydrolase activity"/>
    <property type="evidence" value="ECO:0007669"/>
    <property type="project" value="UniProtKB-KW"/>
</dbReference>
<keyword evidence="4" id="KW-0378">Hydrolase</keyword>
<dbReference type="Gene3D" id="2.130.10.10">
    <property type="entry name" value="YVTN repeat-like/Quinoprotein amine dehydrogenase"/>
    <property type="match status" value="4"/>
</dbReference>
<name>A0A160VFS6_9ZZZZ</name>
<dbReference type="InterPro" id="IPR036278">
    <property type="entry name" value="Sialidase_sf"/>
</dbReference>
<dbReference type="InterPro" id="IPR031778">
    <property type="entry name" value="Sortilin_N"/>
</dbReference>
<evidence type="ECO:0000259" key="3">
    <source>
        <dbReference type="Pfam" id="PF15902"/>
    </source>
</evidence>
<keyword evidence="1" id="KW-0677">Repeat</keyword>
<evidence type="ECO:0000313" key="4">
    <source>
        <dbReference type="EMBL" id="CUV09393.1"/>
    </source>
</evidence>
<dbReference type="Pfam" id="PF15902">
    <property type="entry name" value="Sortilin-Vps10"/>
    <property type="match status" value="1"/>
</dbReference>
<proteinExistence type="predicted"/>
<protein>
    <submittedName>
        <fullName evidence="4">Glycosyl hydrolase, BNR repeat</fullName>
    </submittedName>
</protein>
<accession>A0A160VFS6</accession>
<dbReference type="PANTHER" id="PTHR43739">
    <property type="entry name" value="XYLOGLUCANASE (EUROFUNG)"/>
    <property type="match status" value="1"/>
</dbReference>
<dbReference type="InterPro" id="IPR052025">
    <property type="entry name" value="Xyloglucanase_GH74"/>
</dbReference>
<evidence type="ECO:0000256" key="2">
    <source>
        <dbReference type="SAM" id="Coils"/>
    </source>
</evidence>
<dbReference type="PANTHER" id="PTHR43739:SF5">
    <property type="entry name" value="EXO-ALPHA-SIALIDASE"/>
    <property type="match status" value="1"/>
</dbReference>
<dbReference type="GO" id="GO:0010411">
    <property type="term" value="P:xyloglucan metabolic process"/>
    <property type="evidence" value="ECO:0007669"/>
    <property type="project" value="TreeGrafter"/>
</dbReference>
<reference evidence="4" key="1">
    <citation type="submission" date="2015-10" db="EMBL/GenBank/DDBJ databases">
        <authorList>
            <person name="Gilbert D.G."/>
        </authorList>
    </citation>
    <scope>NUCLEOTIDE SEQUENCE</scope>
</reference>
<gene>
    <name evidence="4" type="ORF">MGWOODY_Mmi1312</name>
</gene>
<organism evidence="4">
    <name type="scientific">hydrothermal vent metagenome</name>
    <dbReference type="NCBI Taxonomy" id="652676"/>
    <lineage>
        <taxon>unclassified sequences</taxon>
        <taxon>metagenomes</taxon>
        <taxon>ecological metagenomes</taxon>
    </lineage>
</organism>
<dbReference type="CDD" id="cd15482">
    <property type="entry name" value="Sialidase_non-viral"/>
    <property type="match status" value="2"/>
</dbReference>
<dbReference type="SUPFAM" id="SSF50939">
    <property type="entry name" value="Sialidases"/>
    <property type="match status" value="3"/>
</dbReference>
<dbReference type="EMBL" id="FAXC01000234">
    <property type="protein sequence ID" value="CUV09393.1"/>
    <property type="molecule type" value="Genomic_DNA"/>
</dbReference>
<dbReference type="InterPro" id="IPR015943">
    <property type="entry name" value="WD40/YVTN_repeat-like_dom_sf"/>
</dbReference>